<evidence type="ECO:0000256" key="6">
    <source>
        <dbReference type="ARBA" id="ARBA00023002"/>
    </source>
</evidence>
<dbReference type="PANTHER" id="PTHR46300:SF7">
    <property type="entry name" value="P450, PUTATIVE (EUROFUNG)-RELATED"/>
    <property type="match status" value="1"/>
</dbReference>
<keyword evidence="4 9" id="KW-0349">Heme</keyword>
<keyword evidence="6" id="KW-0560">Oxidoreductase</keyword>
<evidence type="ECO:0000256" key="10">
    <source>
        <dbReference type="SAM" id="MobiDB-lite"/>
    </source>
</evidence>
<dbReference type="PANTHER" id="PTHR46300">
    <property type="entry name" value="P450, PUTATIVE (EUROFUNG)-RELATED-RELATED"/>
    <property type="match status" value="1"/>
</dbReference>
<organism evidence="12 13">
    <name type="scientific">Leucocoprinus leucothites</name>
    <dbReference type="NCBI Taxonomy" id="201217"/>
    <lineage>
        <taxon>Eukaryota</taxon>
        <taxon>Fungi</taxon>
        <taxon>Dikarya</taxon>
        <taxon>Basidiomycota</taxon>
        <taxon>Agaricomycotina</taxon>
        <taxon>Agaricomycetes</taxon>
        <taxon>Agaricomycetidae</taxon>
        <taxon>Agaricales</taxon>
        <taxon>Agaricineae</taxon>
        <taxon>Agaricaceae</taxon>
        <taxon>Leucocoprinus</taxon>
    </lineage>
</organism>
<evidence type="ECO:0000259" key="11">
    <source>
        <dbReference type="SMART" id="SM01406"/>
    </source>
</evidence>
<comment type="caution">
    <text evidence="12">The sequence shown here is derived from an EMBL/GenBank/DDBJ whole genome shotgun (WGS) entry which is preliminary data.</text>
</comment>
<dbReference type="InterPro" id="IPR050364">
    <property type="entry name" value="Cytochrome_P450_fung"/>
</dbReference>
<evidence type="ECO:0000313" key="12">
    <source>
        <dbReference type="EMBL" id="KAF5349117.1"/>
    </source>
</evidence>
<dbReference type="InterPro" id="IPR017972">
    <property type="entry name" value="Cyt_P450_CS"/>
</dbReference>
<feature type="compositionally biased region" description="Acidic residues" evidence="10">
    <location>
        <begin position="707"/>
        <end position="721"/>
    </location>
</feature>
<dbReference type="InterPro" id="IPR006880">
    <property type="entry name" value="INO80B_C"/>
</dbReference>
<keyword evidence="5 9" id="KW-0479">Metal-binding</keyword>
<feature type="compositionally biased region" description="Acidic residues" evidence="10">
    <location>
        <begin position="579"/>
        <end position="595"/>
    </location>
</feature>
<accession>A0A8H5CYV9</accession>
<proteinExistence type="inferred from homology"/>
<dbReference type="GO" id="GO:0004497">
    <property type="term" value="F:monooxygenase activity"/>
    <property type="evidence" value="ECO:0007669"/>
    <property type="project" value="UniProtKB-KW"/>
</dbReference>
<evidence type="ECO:0000256" key="9">
    <source>
        <dbReference type="PIRSR" id="PIRSR602401-1"/>
    </source>
</evidence>
<reference evidence="12 13" key="1">
    <citation type="journal article" date="2020" name="ISME J.">
        <title>Uncovering the hidden diversity of litter-decomposition mechanisms in mushroom-forming fungi.</title>
        <authorList>
            <person name="Floudas D."/>
            <person name="Bentzer J."/>
            <person name="Ahren D."/>
            <person name="Johansson T."/>
            <person name="Persson P."/>
            <person name="Tunlid A."/>
        </authorList>
    </citation>
    <scope>NUCLEOTIDE SEQUENCE [LARGE SCALE GENOMIC DNA]</scope>
    <source>
        <strain evidence="12 13">CBS 146.42</strain>
    </source>
</reference>
<dbReference type="InterPro" id="IPR001128">
    <property type="entry name" value="Cyt_P450"/>
</dbReference>
<evidence type="ECO:0000256" key="8">
    <source>
        <dbReference type="ARBA" id="ARBA00023033"/>
    </source>
</evidence>
<keyword evidence="8" id="KW-0503">Monooxygenase</keyword>
<dbReference type="CDD" id="cd11065">
    <property type="entry name" value="CYP64-like"/>
    <property type="match status" value="1"/>
</dbReference>
<dbReference type="PROSITE" id="PS00086">
    <property type="entry name" value="CYTOCHROME_P450"/>
    <property type="match status" value="1"/>
</dbReference>
<evidence type="ECO:0000256" key="3">
    <source>
        <dbReference type="ARBA" id="ARBA00010617"/>
    </source>
</evidence>
<feature type="compositionally biased region" description="Polar residues" evidence="10">
    <location>
        <begin position="550"/>
        <end position="567"/>
    </location>
</feature>
<dbReference type="InterPro" id="IPR002401">
    <property type="entry name" value="Cyt_P450_E_grp-I"/>
</dbReference>
<evidence type="ECO:0000256" key="1">
    <source>
        <dbReference type="ARBA" id="ARBA00001971"/>
    </source>
</evidence>
<comment type="pathway">
    <text evidence="2">Secondary metabolite biosynthesis.</text>
</comment>
<dbReference type="AlphaFoldDB" id="A0A8H5CYV9"/>
<feature type="binding site" description="axial binding residue" evidence="9">
    <location>
        <position position="464"/>
    </location>
    <ligand>
        <name>heme</name>
        <dbReference type="ChEBI" id="CHEBI:30413"/>
    </ligand>
    <ligandPart>
        <name>Fe</name>
        <dbReference type="ChEBI" id="CHEBI:18248"/>
    </ligandPart>
</feature>
<dbReference type="GO" id="GO:0005506">
    <property type="term" value="F:iron ion binding"/>
    <property type="evidence" value="ECO:0007669"/>
    <property type="project" value="InterPro"/>
</dbReference>
<evidence type="ECO:0000256" key="5">
    <source>
        <dbReference type="ARBA" id="ARBA00022723"/>
    </source>
</evidence>
<comment type="similarity">
    <text evidence="3">Belongs to the cytochrome P450 family.</text>
</comment>
<evidence type="ECO:0000256" key="4">
    <source>
        <dbReference type="ARBA" id="ARBA00022617"/>
    </source>
</evidence>
<dbReference type="PRINTS" id="PR00463">
    <property type="entry name" value="EP450I"/>
</dbReference>
<dbReference type="GO" id="GO:0031011">
    <property type="term" value="C:Ino80 complex"/>
    <property type="evidence" value="ECO:0007669"/>
    <property type="project" value="InterPro"/>
</dbReference>
<dbReference type="SMART" id="SM01406">
    <property type="entry name" value="PAPA-1"/>
    <property type="match status" value="1"/>
</dbReference>
<dbReference type="InterPro" id="IPR036396">
    <property type="entry name" value="Cyt_P450_sf"/>
</dbReference>
<dbReference type="Pfam" id="PF00067">
    <property type="entry name" value="p450"/>
    <property type="match status" value="1"/>
</dbReference>
<keyword evidence="13" id="KW-1185">Reference proteome</keyword>
<evidence type="ECO:0000256" key="2">
    <source>
        <dbReference type="ARBA" id="ARBA00005179"/>
    </source>
</evidence>
<dbReference type="Proteomes" id="UP000559027">
    <property type="component" value="Unassembled WGS sequence"/>
</dbReference>
<dbReference type="GO" id="GO:0016705">
    <property type="term" value="F:oxidoreductase activity, acting on paired donors, with incorporation or reduction of molecular oxygen"/>
    <property type="evidence" value="ECO:0007669"/>
    <property type="project" value="InterPro"/>
</dbReference>
<comment type="cofactor">
    <cofactor evidence="1 9">
        <name>heme</name>
        <dbReference type="ChEBI" id="CHEBI:30413"/>
    </cofactor>
</comment>
<dbReference type="GO" id="GO:0020037">
    <property type="term" value="F:heme binding"/>
    <property type="evidence" value="ECO:0007669"/>
    <property type="project" value="InterPro"/>
</dbReference>
<dbReference type="Gene3D" id="1.10.630.10">
    <property type="entry name" value="Cytochrome P450"/>
    <property type="match status" value="1"/>
</dbReference>
<evidence type="ECO:0000313" key="13">
    <source>
        <dbReference type="Proteomes" id="UP000559027"/>
    </source>
</evidence>
<feature type="domain" description="INO80 complex subunit B-like conserved region" evidence="11">
    <location>
        <begin position="641"/>
        <end position="759"/>
    </location>
</feature>
<dbReference type="SUPFAM" id="SSF48264">
    <property type="entry name" value="Cytochrome P450"/>
    <property type="match status" value="1"/>
</dbReference>
<name>A0A8H5CYV9_9AGAR</name>
<feature type="region of interest" description="Disordered" evidence="10">
    <location>
        <begin position="514"/>
        <end position="721"/>
    </location>
</feature>
<keyword evidence="7 9" id="KW-0408">Iron</keyword>
<evidence type="ECO:0000256" key="7">
    <source>
        <dbReference type="ARBA" id="ARBA00023004"/>
    </source>
</evidence>
<feature type="compositionally biased region" description="Basic and acidic residues" evidence="10">
    <location>
        <begin position="636"/>
        <end position="668"/>
    </location>
</feature>
<dbReference type="EMBL" id="JAACJO010000017">
    <property type="protein sequence ID" value="KAF5349117.1"/>
    <property type="molecule type" value="Genomic_DNA"/>
</dbReference>
<protein>
    <recommendedName>
        <fullName evidence="11">INO80 complex subunit B-like conserved region domain-containing protein</fullName>
    </recommendedName>
</protein>
<dbReference type="Pfam" id="PF04795">
    <property type="entry name" value="PAPA-1"/>
    <property type="match status" value="1"/>
</dbReference>
<gene>
    <name evidence="12" type="ORF">D9756_009498</name>
</gene>
<feature type="compositionally biased region" description="Basic residues" evidence="10">
    <location>
        <begin position="672"/>
        <end position="683"/>
    </location>
</feature>
<dbReference type="OrthoDB" id="1103324at2759"/>
<sequence length="810" mass="90938">MSLPDVPHSVLVAVIVFIVIHAFRQRKTRSNVPLPPGPPRLPIIGNLHNKPARFEWETYADWGKKYNSEVIYLNMAGTSLVVLNTRRTASDLLEKRGSIYSSRAHSPMVHDLMGFTWLFAVMPNNDGWRVRRRLLQRYFKFPVEDSHAIANVKLTWQQPHETKYINQLLKKLVDTPDLFMEHLIHMVGSVSLSTTFGLPIKGEDDPYIKLSSTGAEGLKQATVPGAFLVDAFPFMKHLPSWFGFHQKAKMWHEDMRAMLDIPFGDSKKQWQNRGKANGKQGSALISFVSEALDDIYSSDTPDLQQEEFIKEICGTIFMGTVGTTSGVMHVFMLAMVHHLDIQKRAQVELESVLRGPDGKLRLPTHDDEPLLPYCTAIVKETLRWLPIAPIAIPHLSTEEDVYEGHRIPKGTVVIPNIWAMLHDPEKYPNPFAFIPERFLRKDGTLDADLAKDVELGFGFGRRICPGRHLGSSIVWLAALSILTTCDILKMRDEDGNIIEPGMELESAITADLRVKEDEDEDEQPIPSPRKSQPRLRIRLRLGNGKRIGSSDDSTARPTPEIESTPSRPRTRRKIKSEDIESEDPMSPESEDEDESASGSRPPGQPKPMTTRQAVLASMVDSSHVSLGEGKSSKKKILNETELALRREETARKRKNLTEKKLEDEKAETINRLLKKQTRPRNKRGTALDDRSPMPSIGKKVKAKLKDEDGEGGDEGDEEEVVDVVEEEFKPVMYRWISSTKKTDGESPSMVLSFSVPQPVALAPPPEPEVPQPTGPATCAVEGCGQLRKYRLVKDWTVGACGMPHLKLLEG</sequence>